<feature type="compositionally biased region" description="Low complexity" evidence="1">
    <location>
        <begin position="222"/>
        <end position="237"/>
    </location>
</feature>
<proteinExistence type="predicted"/>
<feature type="compositionally biased region" description="Pro residues" evidence="1">
    <location>
        <begin position="238"/>
        <end position="253"/>
    </location>
</feature>
<protein>
    <submittedName>
        <fullName evidence="2">Uncharacterized protein</fullName>
    </submittedName>
</protein>
<evidence type="ECO:0000256" key="1">
    <source>
        <dbReference type="SAM" id="MobiDB-lite"/>
    </source>
</evidence>
<feature type="region of interest" description="Disordered" evidence="1">
    <location>
        <begin position="213"/>
        <end position="260"/>
    </location>
</feature>
<feature type="compositionally biased region" description="Pro residues" evidence="1">
    <location>
        <begin position="72"/>
        <end position="104"/>
    </location>
</feature>
<accession>A0A087GZ64</accession>
<organism evidence="2 3">
    <name type="scientific">Arabis alpina</name>
    <name type="common">Alpine rock-cress</name>
    <dbReference type="NCBI Taxonomy" id="50452"/>
    <lineage>
        <taxon>Eukaryota</taxon>
        <taxon>Viridiplantae</taxon>
        <taxon>Streptophyta</taxon>
        <taxon>Embryophyta</taxon>
        <taxon>Tracheophyta</taxon>
        <taxon>Spermatophyta</taxon>
        <taxon>Magnoliopsida</taxon>
        <taxon>eudicotyledons</taxon>
        <taxon>Gunneridae</taxon>
        <taxon>Pentapetalae</taxon>
        <taxon>rosids</taxon>
        <taxon>malvids</taxon>
        <taxon>Brassicales</taxon>
        <taxon>Brassicaceae</taxon>
        <taxon>Arabideae</taxon>
        <taxon>Arabis</taxon>
    </lineage>
</organism>
<gene>
    <name evidence="2" type="ordered locus">AALP_Aa5g248500</name>
</gene>
<dbReference type="EMBL" id="CM002873">
    <property type="protein sequence ID" value="KFK35166.1"/>
    <property type="molecule type" value="Genomic_DNA"/>
</dbReference>
<dbReference type="Proteomes" id="UP000029120">
    <property type="component" value="Chromosome 5"/>
</dbReference>
<evidence type="ECO:0000313" key="2">
    <source>
        <dbReference type="EMBL" id="KFK35166.1"/>
    </source>
</evidence>
<feature type="region of interest" description="Disordered" evidence="1">
    <location>
        <begin position="70"/>
        <end position="125"/>
    </location>
</feature>
<dbReference type="Gramene" id="KFK35166">
    <property type="protein sequence ID" value="KFK35166"/>
    <property type="gene ID" value="AALP_AA5G248500"/>
</dbReference>
<evidence type="ECO:0000313" key="3">
    <source>
        <dbReference type="Proteomes" id="UP000029120"/>
    </source>
</evidence>
<sequence length="355" mass="38872">MLLTIRTSPVINRRTSSPVERGLGLGYKSCLSYDLLFPPSRSLPPVNCLLLQAIDACLCVVTRRFTSTGLLPKPPDQPLVKPYEPPQPPKWPDPPDPPPDPPPKSEQRASLPQLETKNHHSSNPSPPLHIRWVLTLSHPPWLTLQGLTSGLSKSPSIELPSDANPQPSMCWWSSISLVFPTTMELTLRSPTLKPDVQPLHRCSTTPVVQKILTNGPVPELPDPTTTSTLLLGLSNPTQPNPPPPKLPDPPPYMSPASPLSTSINHKSSDIASLIHHQRQGLVPLLWPRSLGDSSFSTTLCTIRAQSDLNPPHALLWCWLGCSLVVGEVAESQDLVTKKGIALRYIHRSNNTNCCD</sequence>
<keyword evidence="3" id="KW-1185">Reference proteome</keyword>
<name>A0A087GZ64_ARAAL</name>
<dbReference type="AlphaFoldDB" id="A0A087GZ64"/>
<reference evidence="3" key="1">
    <citation type="journal article" date="2015" name="Nat. Plants">
        <title>Genome expansion of Arabis alpina linked with retrotransposition and reduced symmetric DNA methylation.</title>
        <authorList>
            <person name="Willing E.M."/>
            <person name="Rawat V."/>
            <person name="Mandakova T."/>
            <person name="Maumus F."/>
            <person name="James G.V."/>
            <person name="Nordstroem K.J."/>
            <person name="Becker C."/>
            <person name="Warthmann N."/>
            <person name="Chica C."/>
            <person name="Szarzynska B."/>
            <person name="Zytnicki M."/>
            <person name="Albani M.C."/>
            <person name="Kiefer C."/>
            <person name="Bergonzi S."/>
            <person name="Castaings L."/>
            <person name="Mateos J.L."/>
            <person name="Berns M.C."/>
            <person name="Bujdoso N."/>
            <person name="Piofczyk T."/>
            <person name="de Lorenzo L."/>
            <person name="Barrero-Sicilia C."/>
            <person name="Mateos I."/>
            <person name="Piednoel M."/>
            <person name="Hagmann J."/>
            <person name="Chen-Min-Tao R."/>
            <person name="Iglesias-Fernandez R."/>
            <person name="Schuster S.C."/>
            <person name="Alonso-Blanco C."/>
            <person name="Roudier F."/>
            <person name="Carbonero P."/>
            <person name="Paz-Ares J."/>
            <person name="Davis S.J."/>
            <person name="Pecinka A."/>
            <person name="Quesneville H."/>
            <person name="Colot V."/>
            <person name="Lysak M.A."/>
            <person name="Weigel D."/>
            <person name="Coupland G."/>
            <person name="Schneeberger K."/>
        </authorList>
    </citation>
    <scope>NUCLEOTIDE SEQUENCE [LARGE SCALE GENOMIC DNA]</scope>
    <source>
        <strain evidence="3">cv. Pajares</strain>
    </source>
</reference>